<dbReference type="PROSITE" id="PS50975">
    <property type="entry name" value="ATP_GRASP"/>
    <property type="match status" value="1"/>
</dbReference>
<dbReference type="Gene3D" id="3.30.1490.20">
    <property type="entry name" value="ATP-grasp fold, A domain"/>
    <property type="match status" value="1"/>
</dbReference>
<dbReference type="AlphaFoldDB" id="A0A2T0GXH5"/>
<gene>
    <name evidence="6" type="ORF">CEP50_08525</name>
</gene>
<dbReference type="SUPFAM" id="SSF56059">
    <property type="entry name" value="Glutathione synthetase ATP-binding domain-like"/>
    <property type="match status" value="1"/>
</dbReference>
<name>A0A2T0GXH5_ACTMO</name>
<dbReference type="Pfam" id="PF13535">
    <property type="entry name" value="ATP-grasp_4"/>
    <property type="match status" value="1"/>
</dbReference>
<evidence type="ECO:0000259" key="5">
    <source>
        <dbReference type="PROSITE" id="PS50975"/>
    </source>
</evidence>
<reference evidence="6 7" key="1">
    <citation type="submission" date="2018-03" db="EMBL/GenBank/DDBJ databases">
        <title>Actinopolyspora mortivallis from Sahara, screening for active biomolecules.</title>
        <authorList>
            <person name="Selama O."/>
            <person name="Wellington E.M.H."/>
            <person name="Hacene H."/>
        </authorList>
    </citation>
    <scope>NUCLEOTIDE SEQUENCE [LARGE SCALE GENOMIC DNA]</scope>
    <source>
        <strain evidence="6 7">M5A</strain>
    </source>
</reference>
<dbReference type="Gene3D" id="3.30.470.20">
    <property type="entry name" value="ATP-grasp fold, B domain"/>
    <property type="match status" value="1"/>
</dbReference>
<dbReference type="GO" id="GO:0046872">
    <property type="term" value="F:metal ion binding"/>
    <property type="evidence" value="ECO:0007669"/>
    <property type="project" value="InterPro"/>
</dbReference>
<dbReference type="InParanoid" id="A0A2T0GXH5"/>
<dbReference type="Proteomes" id="UP000239352">
    <property type="component" value="Unassembled WGS sequence"/>
</dbReference>
<keyword evidence="1" id="KW-0436">Ligase</keyword>
<keyword evidence="7" id="KW-1185">Reference proteome</keyword>
<protein>
    <recommendedName>
        <fullName evidence="5">ATP-grasp domain-containing protein</fullName>
    </recommendedName>
</protein>
<dbReference type="InterPro" id="IPR013815">
    <property type="entry name" value="ATP_grasp_subdomain_1"/>
</dbReference>
<dbReference type="InterPro" id="IPR052032">
    <property type="entry name" value="ATP-dep_AA_Ligase"/>
</dbReference>
<evidence type="ECO:0000256" key="2">
    <source>
        <dbReference type="ARBA" id="ARBA00022741"/>
    </source>
</evidence>
<dbReference type="SMART" id="SM01209">
    <property type="entry name" value="GARS_A"/>
    <property type="match status" value="1"/>
</dbReference>
<sequence>MSPVFESGASHTERPLLLLVNAMDQQTRGHLLESVARNHRVWLFTDQPPEWERPYVLGHTVVDTLDPHMMITAARPLRPDAVVCWDETRVLPVAHVARALGLAGIDPDVIRTCRDKHLTREAVDAAGGPQPTSTAVSTLAEARAAAERTGYPVVVKPRAMVGSTGVGLARSRSELDTLFPTTQSLTMEEVRERFTDPVLVEEYLDGPEISVDTLVWDDEIDPLYVARKELSPPPNFEEIGHSVDRADPILEDTELREALALVHKAVGLTRAWTHSEWRLTSRGPRLVEINARSGGDFISYLGLLTTGIDAGLAAAELALGHRPVPGTANHEAAAVRFLYPEVETVVGRITIDHDRLPPAIKVARVLAQPGHVLELPPASHTGRYAMLVAVGGSAAECRSALDAAEEAVLLEPAEQVRR</sequence>
<dbReference type="GO" id="GO:0016874">
    <property type="term" value="F:ligase activity"/>
    <property type="evidence" value="ECO:0007669"/>
    <property type="project" value="UniProtKB-KW"/>
</dbReference>
<dbReference type="Gene3D" id="3.40.50.20">
    <property type="match status" value="1"/>
</dbReference>
<keyword evidence="3 4" id="KW-0067">ATP-binding</keyword>
<evidence type="ECO:0000256" key="3">
    <source>
        <dbReference type="ARBA" id="ARBA00022840"/>
    </source>
</evidence>
<dbReference type="InterPro" id="IPR011761">
    <property type="entry name" value="ATP-grasp"/>
</dbReference>
<dbReference type="PANTHER" id="PTHR43585:SF2">
    <property type="entry name" value="ATP-GRASP ENZYME FSQD"/>
    <property type="match status" value="1"/>
</dbReference>
<proteinExistence type="predicted"/>
<comment type="caution">
    <text evidence="6">The sequence shown here is derived from an EMBL/GenBank/DDBJ whole genome shotgun (WGS) entry which is preliminary data.</text>
</comment>
<accession>A0A2T0GXH5</accession>
<evidence type="ECO:0000256" key="1">
    <source>
        <dbReference type="ARBA" id="ARBA00022598"/>
    </source>
</evidence>
<feature type="domain" description="ATP-grasp" evidence="5">
    <location>
        <begin position="120"/>
        <end position="319"/>
    </location>
</feature>
<dbReference type="EMBL" id="PVSR01000009">
    <property type="protein sequence ID" value="PRW63816.1"/>
    <property type="molecule type" value="Genomic_DNA"/>
</dbReference>
<evidence type="ECO:0000313" key="7">
    <source>
        <dbReference type="Proteomes" id="UP000239352"/>
    </source>
</evidence>
<dbReference type="PANTHER" id="PTHR43585">
    <property type="entry name" value="FUMIPYRROLE BIOSYNTHESIS PROTEIN C"/>
    <property type="match status" value="1"/>
</dbReference>
<organism evidence="6 7">
    <name type="scientific">Actinopolyspora mortivallis</name>
    <dbReference type="NCBI Taxonomy" id="33906"/>
    <lineage>
        <taxon>Bacteria</taxon>
        <taxon>Bacillati</taxon>
        <taxon>Actinomycetota</taxon>
        <taxon>Actinomycetes</taxon>
        <taxon>Actinopolysporales</taxon>
        <taxon>Actinopolysporaceae</taxon>
        <taxon>Actinopolyspora</taxon>
    </lineage>
</organism>
<dbReference type="GO" id="GO:0005524">
    <property type="term" value="F:ATP binding"/>
    <property type="evidence" value="ECO:0007669"/>
    <property type="project" value="UniProtKB-UniRule"/>
</dbReference>
<keyword evidence="2 4" id="KW-0547">Nucleotide-binding</keyword>
<evidence type="ECO:0000313" key="6">
    <source>
        <dbReference type="EMBL" id="PRW63816.1"/>
    </source>
</evidence>
<evidence type="ECO:0000256" key="4">
    <source>
        <dbReference type="PROSITE-ProRule" id="PRU00409"/>
    </source>
</evidence>